<evidence type="ECO:0000313" key="2">
    <source>
        <dbReference type="Proteomes" id="UP000323242"/>
    </source>
</evidence>
<reference evidence="1 2" key="1">
    <citation type="submission" date="2019-08" db="EMBL/GenBank/DDBJ databases">
        <title>Draft genome for granaticin producer strain Streptomyces parvus C05.</title>
        <authorList>
            <person name="Gonzalez-Pimentel J.L."/>
        </authorList>
    </citation>
    <scope>NUCLEOTIDE SEQUENCE [LARGE SCALE GENOMIC DNA]</scope>
    <source>
        <strain evidence="1 2">C05</strain>
    </source>
</reference>
<protein>
    <submittedName>
        <fullName evidence="1">Lantibiotic dehydratase</fullName>
    </submittedName>
</protein>
<evidence type="ECO:0000313" key="1">
    <source>
        <dbReference type="EMBL" id="TYR62712.1"/>
    </source>
</evidence>
<dbReference type="Proteomes" id="UP000323242">
    <property type="component" value="Unassembled WGS sequence"/>
</dbReference>
<accession>A0A5D4JC33</accession>
<gene>
    <name evidence="1" type="ORF">FY004_18320</name>
</gene>
<dbReference type="RefSeq" id="WP_148903181.1">
    <property type="nucleotide sequence ID" value="NZ_VSZQ01000093.1"/>
</dbReference>
<comment type="caution">
    <text evidence="1">The sequence shown here is derived from an EMBL/GenBank/DDBJ whole genome shotgun (WGS) entry which is preliminary data.</text>
</comment>
<keyword evidence="2" id="KW-1185">Reference proteome</keyword>
<organism evidence="1 2">
    <name type="scientific">Streptomyces parvus</name>
    <dbReference type="NCBI Taxonomy" id="66428"/>
    <lineage>
        <taxon>Bacteria</taxon>
        <taxon>Bacillati</taxon>
        <taxon>Actinomycetota</taxon>
        <taxon>Actinomycetes</taxon>
        <taxon>Kitasatosporales</taxon>
        <taxon>Streptomycetaceae</taxon>
        <taxon>Streptomyces</taxon>
    </lineage>
</organism>
<name>A0A5D4JC33_9ACTN</name>
<sequence length="805" mass="88284">MTEEGDWRLYPRLLLRRAGFPIDLLMDLGDPSVESAAAGYRTRAARLEELREQALTALRREVGEAAEAEDRDRLRLLSKVRGRVGRRRPLVEADMAVAGEATDAYTAALRAEEEAWESLHAALDGERAARSGRVRRALDDEQVQDALVQLAPSFAAEVERWSAAPARARTNAKDRAFLRRAYLYCQRLGAKNETTSFFGPLIHGSITPDAEGIELSDEMPSGVVDTEAFLAFWAVCALARTMAEDPLLAGRFAVSWIPACRYHGDGLTLPDGRRAAVTAAQRQVLDLVDGNRTPADIARLTGLCDTTVLAQLDRLQRAGAVRFRPEPPSTAPRPLGWLIALADRRAADTDWPDRLRRLDGLAALYAEATGPTKRRAALEVLEAAFQETTGAEARRAAGQMYADRLVVSVDAKGDQGPVKVAAATAADWERELTPVLDVAAHYGELLQSACAELCADLLREAGVTEMPYDELIRHSQAAVEQGRLASYTGPADTFAAALTEIVANACQSGDGEPPRAVLDPGVLMALRSPTVRPRFVSPDLMLESGPGERSALVLGELHPYVFAWGSQGLFDDEQDQTLADFGAHLEPWGGPQRLATVIRRRRHKGLVAEWFPGRFVEITAVATEERDRALPVTQLVVELVEGKARLRGPDGGEIVLYAGEDDHVHLRAFAAPTAVLPPVRLGDVMPRWGVGDLIAQRARWWVTAEELGTTEKRPTDEVFRSVQRMRARLALPRLVFAHVPGEPKPIGADLDSPLAVEALAALVTSANTDRFTLTEMRPAPDQLWLHRQGRPVTSEFRLALRWEMR</sequence>
<dbReference type="AlphaFoldDB" id="A0A5D4JC33"/>
<proteinExistence type="predicted"/>
<dbReference type="EMBL" id="VSZQ01000093">
    <property type="protein sequence ID" value="TYR62712.1"/>
    <property type="molecule type" value="Genomic_DNA"/>
</dbReference>